<evidence type="ECO:0000313" key="5">
    <source>
        <dbReference type="Proteomes" id="UP000217930"/>
    </source>
</evidence>
<dbReference type="EMBL" id="NVYQ01000078">
    <property type="protein sequence ID" value="RGB17058.1"/>
    <property type="molecule type" value="Genomic_DNA"/>
</dbReference>
<reference evidence="2" key="4">
    <citation type="submission" date="2017-09" db="EMBL/GenBank/DDBJ databases">
        <authorList>
            <person name="Kretz C."/>
            <person name="Retchless A."/>
            <person name="Wang X."/>
        </authorList>
    </citation>
    <scope>NUCLEOTIDE SEQUENCE</scope>
    <source>
        <strain evidence="2">M26503</strain>
    </source>
</reference>
<proteinExistence type="predicted"/>
<sequence length="36" mass="4043">MINPYKFPGKIDREHEKADNPPILKPFSDGICSNAV</sequence>
<comment type="caution">
    <text evidence="2">The sequence shown here is derived from an EMBL/GenBank/DDBJ whole genome shotgun (WGS) entry which is preliminary data.</text>
</comment>
<evidence type="ECO:0000313" key="2">
    <source>
        <dbReference type="EMBL" id="PBJ88840.1"/>
    </source>
</evidence>
<evidence type="ECO:0000313" key="3">
    <source>
        <dbReference type="EMBL" id="RGB17058.1"/>
    </source>
</evidence>
<dbReference type="Proteomes" id="UP000283666">
    <property type="component" value="Unassembled WGS sequence"/>
</dbReference>
<accession>A0A1B1ZDM1</accession>
<evidence type="ECO:0000313" key="4">
    <source>
        <dbReference type="EMBL" id="RQK78544.1"/>
    </source>
</evidence>
<dbReference type="EMBL" id="NWZY01000014">
    <property type="protein sequence ID" value="RQK78544.1"/>
    <property type="molecule type" value="Genomic_DNA"/>
</dbReference>
<reference evidence="4 7" key="3">
    <citation type="submission" date="2017-09" db="EMBL/GenBank/DDBJ databases">
        <title>Phenotypic and genotypic characterization of Colombian isolates of Neisseria meningitidis recovered from invasive disease.</title>
        <authorList>
            <person name="Duarte C."/>
            <person name="Gabastou J.M."/>
            <person name="Moreno J."/>
        </authorList>
    </citation>
    <scope>NUCLEOTIDE SEQUENCE [LARGE SCALE GENOMIC DNA]</scope>
    <source>
        <strain evidence="4 7">INS-Nm1012</strain>
    </source>
</reference>
<dbReference type="Proteomes" id="UP000260504">
    <property type="component" value="Unassembled WGS sequence"/>
</dbReference>
<organism evidence="2 5">
    <name type="scientific">Neisseria meningitidis</name>
    <dbReference type="NCBI Taxonomy" id="487"/>
    <lineage>
        <taxon>Bacteria</taxon>
        <taxon>Pseudomonadati</taxon>
        <taxon>Pseudomonadota</taxon>
        <taxon>Betaproteobacteria</taxon>
        <taxon>Neisseriales</taxon>
        <taxon>Neisseriaceae</taxon>
        <taxon>Neisseria</taxon>
    </lineage>
</organism>
<dbReference type="EMBL" id="NTLY01000001">
    <property type="protein sequence ID" value="PBJ88840.1"/>
    <property type="molecule type" value="Genomic_DNA"/>
</dbReference>
<dbReference type="AlphaFoldDB" id="A0A1B1ZDM1"/>
<feature type="compositionally biased region" description="Basic and acidic residues" evidence="1">
    <location>
        <begin position="9"/>
        <end position="19"/>
    </location>
</feature>
<evidence type="ECO:0000256" key="1">
    <source>
        <dbReference type="SAM" id="MobiDB-lite"/>
    </source>
</evidence>
<dbReference type="Proteomes" id="UP000217930">
    <property type="component" value="Unassembled WGS sequence"/>
</dbReference>
<name>A0A1B1ZDM1_NEIME</name>
<protein>
    <submittedName>
        <fullName evidence="2">Uncharacterized protein</fullName>
    </submittedName>
</protein>
<reference evidence="2 5" key="1">
    <citation type="journal article" date="2017" name="Clin. Infect. Dis.">
        <title>Increased Risk for Meningococcal Disease among Men who have Sex with Men in the United States, 2012-2015.</title>
        <authorList>
            <person name="Folaranmi T.A."/>
            <person name="Kretz C.B."/>
            <person name="Kamiya H."/>
            <person name="MacNeil J.R."/>
            <person name="Whaley M.J."/>
            <person name="Blain A."/>
            <person name="Antwi M."/>
            <person name="Dorsinville M."/>
            <person name="Pacilli M."/>
            <person name="Smith S."/>
            <person name="Civen R."/>
            <person name="Ngo V."/>
            <person name="Winter K."/>
            <person name="Harriman K."/>
            <person name="Wang X."/>
            <person name="Bowen V.B."/>
            <person name="Patel M."/>
            <person name="Martin S."/>
            <person name="Misegades L."/>
            <person name="Meyer S.A."/>
        </authorList>
    </citation>
    <scope>NUCLEOTIDE SEQUENCE [LARGE SCALE GENOMIC DNA]</scope>
    <source>
        <strain evidence="2 5">M26503</strain>
    </source>
</reference>
<evidence type="ECO:0000313" key="7">
    <source>
        <dbReference type="Proteomes" id="UP000283666"/>
    </source>
</evidence>
<gene>
    <name evidence="3" type="ORF">CIJ84_05670</name>
    <name evidence="2" type="ORF">CNQ34_00475</name>
    <name evidence="4" type="ORF">COH52_06285</name>
</gene>
<evidence type="ECO:0000313" key="6">
    <source>
        <dbReference type="Proteomes" id="UP000260504"/>
    </source>
</evidence>
<reference evidence="3 6" key="2">
    <citation type="submission" date="2017-08" db="EMBL/GenBank/DDBJ databases">
        <title>Meningococcal Conjunctivitis and Endemic Carriage at a Military Recruit Training Center.</title>
        <authorList>
            <person name="Bobb A.J."/>
            <person name="Galac M.R."/>
            <person name="Snesrud E."/>
            <person name="Clagett C.D."/>
        </authorList>
    </citation>
    <scope>NUCLEOTIDE SEQUENCE [LARGE SCALE GENOMIC DNA]</scope>
    <source>
        <strain evidence="3 6">MRSN431200</strain>
    </source>
</reference>
<feature type="region of interest" description="Disordered" evidence="1">
    <location>
        <begin position="1"/>
        <end position="24"/>
    </location>
</feature>